<reference evidence="1" key="1">
    <citation type="submission" date="2021-10" db="EMBL/GenBank/DDBJ databases">
        <title>Tropical sea cucumber genome reveals ecological adaptation and Cuvierian tubules defense mechanism.</title>
        <authorList>
            <person name="Chen T."/>
        </authorList>
    </citation>
    <scope>NUCLEOTIDE SEQUENCE</scope>
    <source>
        <strain evidence="1">Nanhai2018</strain>
        <tissue evidence="1">Muscle</tissue>
    </source>
</reference>
<gene>
    <name evidence="1" type="ORF">HOLleu_36006</name>
</gene>
<comment type="caution">
    <text evidence="1">The sequence shown here is derived from an EMBL/GenBank/DDBJ whole genome shotgun (WGS) entry which is preliminary data.</text>
</comment>
<evidence type="ECO:0000313" key="2">
    <source>
        <dbReference type="Proteomes" id="UP001152320"/>
    </source>
</evidence>
<protein>
    <submittedName>
        <fullName evidence="1">Uncharacterized protein</fullName>
    </submittedName>
</protein>
<proteinExistence type="predicted"/>
<organism evidence="1 2">
    <name type="scientific">Holothuria leucospilota</name>
    <name type="common">Black long sea cucumber</name>
    <name type="synonym">Mertensiothuria leucospilota</name>
    <dbReference type="NCBI Taxonomy" id="206669"/>
    <lineage>
        <taxon>Eukaryota</taxon>
        <taxon>Metazoa</taxon>
        <taxon>Echinodermata</taxon>
        <taxon>Eleutherozoa</taxon>
        <taxon>Echinozoa</taxon>
        <taxon>Holothuroidea</taxon>
        <taxon>Aspidochirotacea</taxon>
        <taxon>Aspidochirotida</taxon>
        <taxon>Holothuriidae</taxon>
        <taxon>Holothuria</taxon>
    </lineage>
</organism>
<dbReference type="AlphaFoldDB" id="A0A9Q1BFS2"/>
<dbReference type="Proteomes" id="UP001152320">
    <property type="component" value="Chromosome 19"/>
</dbReference>
<sequence length="50" mass="6074">MALYNTKRKSFSTKANIKNIVKVIYEENSWVQKWTLQQVYDKIRHTLNDE</sequence>
<name>A0A9Q1BFS2_HOLLE</name>
<dbReference type="OrthoDB" id="10612305at2759"/>
<dbReference type="EMBL" id="JAIZAY010000019">
    <property type="protein sequence ID" value="KAJ8023539.1"/>
    <property type="molecule type" value="Genomic_DNA"/>
</dbReference>
<keyword evidence="2" id="KW-1185">Reference proteome</keyword>
<accession>A0A9Q1BFS2</accession>
<evidence type="ECO:0000313" key="1">
    <source>
        <dbReference type="EMBL" id="KAJ8023539.1"/>
    </source>
</evidence>